<keyword evidence="4 6" id="KW-0472">Membrane</keyword>
<dbReference type="EMBL" id="LFYR01000611">
    <property type="protein sequence ID" value="KMZ72974.1"/>
    <property type="molecule type" value="Genomic_DNA"/>
</dbReference>
<dbReference type="OMA" id="CMVNGER"/>
<protein>
    <submittedName>
        <fullName evidence="7">Core-2/I-branching beta-1,6-N-acetylglucosaminyltransferase familyprotein</fullName>
    </submittedName>
</protein>
<accession>A0A0K9PVK4</accession>
<evidence type="ECO:0000256" key="6">
    <source>
        <dbReference type="SAM" id="Phobius"/>
    </source>
</evidence>
<evidence type="ECO:0000313" key="7">
    <source>
        <dbReference type="EMBL" id="KMZ72974.1"/>
    </source>
</evidence>
<keyword evidence="6" id="KW-0812">Transmembrane</keyword>
<keyword evidence="8" id="KW-1185">Reference proteome</keyword>
<organism evidence="7 8">
    <name type="scientific">Zostera marina</name>
    <name type="common">Eelgrass</name>
    <dbReference type="NCBI Taxonomy" id="29655"/>
    <lineage>
        <taxon>Eukaryota</taxon>
        <taxon>Viridiplantae</taxon>
        <taxon>Streptophyta</taxon>
        <taxon>Embryophyta</taxon>
        <taxon>Tracheophyta</taxon>
        <taxon>Spermatophyta</taxon>
        <taxon>Magnoliopsida</taxon>
        <taxon>Liliopsida</taxon>
        <taxon>Zosteraceae</taxon>
        <taxon>Zostera</taxon>
    </lineage>
</organism>
<dbReference type="GO" id="GO:0016757">
    <property type="term" value="F:glycosyltransferase activity"/>
    <property type="evidence" value="ECO:0007669"/>
    <property type="project" value="UniProtKB-KW"/>
</dbReference>
<dbReference type="PANTHER" id="PTHR31042">
    <property type="entry name" value="CORE-2/I-BRANCHING BETA-1,6-N-ACETYLGLUCOSAMINYLTRANSFERASE FAMILY PROTEIN-RELATED"/>
    <property type="match status" value="1"/>
</dbReference>
<comment type="caution">
    <text evidence="7">The sequence shown here is derived from an EMBL/GenBank/DDBJ whole genome shotgun (WGS) entry which is preliminary data.</text>
</comment>
<evidence type="ECO:0000256" key="2">
    <source>
        <dbReference type="ARBA" id="ARBA00022676"/>
    </source>
</evidence>
<dbReference type="InterPro" id="IPR003406">
    <property type="entry name" value="Glyco_trans_14"/>
</dbReference>
<evidence type="ECO:0000313" key="8">
    <source>
        <dbReference type="Proteomes" id="UP000036987"/>
    </source>
</evidence>
<dbReference type="GO" id="GO:0016020">
    <property type="term" value="C:membrane"/>
    <property type="evidence" value="ECO:0007669"/>
    <property type="project" value="UniProtKB-SubCell"/>
</dbReference>
<dbReference type="AlphaFoldDB" id="A0A0K9PVK4"/>
<dbReference type="InterPro" id="IPR044174">
    <property type="entry name" value="BC10-like"/>
</dbReference>
<comment type="subcellular location">
    <subcellularLocation>
        <location evidence="1">Membrane</location>
        <topology evidence="1">Single-pass type II membrane protein</topology>
    </subcellularLocation>
</comment>
<reference evidence="8" key="1">
    <citation type="journal article" date="2016" name="Nature">
        <title>The genome of the seagrass Zostera marina reveals angiosperm adaptation to the sea.</title>
        <authorList>
            <person name="Olsen J.L."/>
            <person name="Rouze P."/>
            <person name="Verhelst B."/>
            <person name="Lin Y.-C."/>
            <person name="Bayer T."/>
            <person name="Collen J."/>
            <person name="Dattolo E."/>
            <person name="De Paoli E."/>
            <person name="Dittami S."/>
            <person name="Maumus F."/>
            <person name="Michel G."/>
            <person name="Kersting A."/>
            <person name="Lauritano C."/>
            <person name="Lohaus R."/>
            <person name="Toepel M."/>
            <person name="Tonon T."/>
            <person name="Vanneste K."/>
            <person name="Amirebrahimi M."/>
            <person name="Brakel J."/>
            <person name="Bostroem C."/>
            <person name="Chovatia M."/>
            <person name="Grimwood J."/>
            <person name="Jenkins J.W."/>
            <person name="Jueterbock A."/>
            <person name="Mraz A."/>
            <person name="Stam W.T."/>
            <person name="Tice H."/>
            <person name="Bornberg-Bauer E."/>
            <person name="Green P.J."/>
            <person name="Pearson G.A."/>
            <person name="Procaccini G."/>
            <person name="Duarte C.M."/>
            <person name="Schmutz J."/>
            <person name="Reusch T.B.H."/>
            <person name="Van de Peer Y."/>
        </authorList>
    </citation>
    <scope>NUCLEOTIDE SEQUENCE [LARGE SCALE GENOMIC DNA]</scope>
    <source>
        <strain evidence="8">cv. Finnish</strain>
    </source>
</reference>
<dbReference type="Proteomes" id="UP000036987">
    <property type="component" value="Unassembled WGS sequence"/>
</dbReference>
<dbReference type="Pfam" id="PF02485">
    <property type="entry name" value="Branch"/>
    <property type="match status" value="1"/>
</dbReference>
<keyword evidence="6" id="KW-1133">Transmembrane helix</keyword>
<dbReference type="OrthoDB" id="191334at2759"/>
<sequence length="399" mass="46702">MKRNQTWQLEIGEKHMPPQRLHRSTSKKPNWIIILVCLISIAMIGAYVFPPQRYSSCYFFSTNMCDQFKDWLPPMERVISDEELSSQVVINEILSMTPVKSETGKIAFMFLTPSTLPFEKLWEKFFLGHEDRYSIYVHASKKKPVNRSPVFANTNIRSDNVVWGKISMVDAERRLLANAFQDPNNQHFVLLSDSCIPLHNFNRVYRYLMESNVSFIDCFDDTGPHGTSGRYSENMMPEVEMKDFRKGSQWFSIKRQHALLILADSLYYKKFRLFCRPGMDGDKNCYSDEHYLPTLFNMVDPGGIANRSITYVDWTERKWHPKAFKAKDISYELLRNLSTVDQFVHIASGKNQVVEWITCSLNGVKRPCFLFARKFFPETLDSLMTHFSPIFQLHIDQWV</sequence>
<gene>
    <name evidence="7" type="ORF">ZOSMA_156G00220</name>
</gene>
<keyword evidence="2 7" id="KW-0328">Glycosyltransferase</keyword>
<evidence type="ECO:0000256" key="1">
    <source>
        <dbReference type="ARBA" id="ARBA00004606"/>
    </source>
</evidence>
<feature type="transmembrane region" description="Helical" evidence="6">
    <location>
        <begin position="30"/>
        <end position="49"/>
    </location>
</feature>
<evidence type="ECO:0000256" key="4">
    <source>
        <dbReference type="ARBA" id="ARBA00023136"/>
    </source>
</evidence>
<name>A0A0K9PVK4_ZOSMR</name>
<evidence type="ECO:0000256" key="3">
    <source>
        <dbReference type="ARBA" id="ARBA00022679"/>
    </source>
</evidence>
<keyword evidence="5" id="KW-0325">Glycoprotein</keyword>
<dbReference type="PANTHER" id="PTHR31042:SF150">
    <property type="entry name" value="OS06G0661900 PROTEIN"/>
    <property type="match status" value="1"/>
</dbReference>
<proteinExistence type="predicted"/>
<keyword evidence="3 7" id="KW-0808">Transferase</keyword>
<evidence type="ECO:0000256" key="5">
    <source>
        <dbReference type="ARBA" id="ARBA00023180"/>
    </source>
</evidence>